<accession>A0A183GMJ7</accession>
<protein>
    <submittedName>
        <fullName evidence="4">MULE domain-containing protein</fullName>
    </submittedName>
</protein>
<keyword evidence="3" id="KW-1185">Reference proteome</keyword>
<accession>A0A3P8H503</accession>
<evidence type="ECO:0000259" key="1">
    <source>
        <dbReference type="Pfam" id="PF10551"/>
    </source>
</evidence>
<name>A0A183GMJ7_HELPZ</name>
<reference evidence="2 3" key="1">
    <citation type="submission" date="2018-11" db="EMBL/GenBank/DDBJ databases">
        <authorList>
            <consortium name="Pathogen Informatics"/>
        </authorList>
    </citation>
    <scope>NUCLEOTIDE SEQUENCE [LARGE SCALE GENOMIC DNA]</scope>
</reference>
<proteinExistence type="predicted"/>
<dbReference type="EMBL" id="UZAH01035627">
    <property type="protein sequence ID" value="VDP41799.1"/>
    <property type="molecule type" value="Genomic_DNA"/>
</dbReference>
<reference evidence="4" key="2">
    <citation type="submission" date="2019-09" db="UniProtKB">
        <authorList>
            <consortium name="WormBaseParasite"/>
        </authorList>
    </citation>
    <scope>IDENTIFICATION</scope>
</reference>
<evidence type="ECO:0000313" key="2">
    <source>
        <dbReference type="EMBL" id="VDP41799.1"/>
    </source>
</evidence>
<dbReference type="AlphaFoldDB" id="A0A183GMJ7"/>
<dbReference type="OrthoDB" id="5839148at2759"/>
<dbReference type="WBParaSite" id="HPBE_0002391701-mRNA-1">
    <property type="protein sequence ID" value="HPBE_0002391701-mRNA-1"/>
    <property type="gene ID" value="HPBE_0002391701"/>
</dbReference>
<dbReference type="InterPro" id="IPR018289">
    <property type="entry name" value="MULE_transposase_dom"/>
</dbReference>
<gene>
    <name evidence="2" type="ORF">HPBE_LOCUS23916</name>
</gene>
<evidence type="ECO:0000313" key="4">
    <source>
        <dbReference type="WBParaSite" id="HPBE_0002391701-mRNA-1"/>
    </source>
</evidence>
<dbReference type="Proteomes" id="UP000050761">
    <property type="component" value="Unassembled WGS sequence"/>
</dbReference>
<dbReference type="Pfam" id="PF10551">
    <property type="entry name" value="MULE"/>
    <property type="match status" value="1"/>
</dbReference>
<evidence type="ECO:0000313" key="3">
    <source>
        <dbReference type="Proteomes" id="UP000050761"/>
    </source>
</evidence>
<organism evidence="3 4">
    <name type="scientific">Heligmosomoides polygyrus</name>
    <name type="common">Parasitic roundworm</name>
    <dbReference type="NCBI Taxonomy" id="6339"/>
    <lineage>
        <taxon>Eukaryota</taxon>
        <taxon>Metazoa</taxon>
        <taxon>Ecdysozoa</taxon>
        <taxon>Nematoda</taxon>
        <taxon>Chromadorea</taxon>
        <taxon>Rhabditida</taxon>
        <taxon>Rhabditina</taxon>
        <taxon>Rhabditomorpha</taxon>
        <taxon>Strongyloidea</taxon>
        <taxon>Heligmosomidae</taxon>
        <taxon>Heligmosomoides</taxon>
    </lineage>
</organism>
<sequence length="283" mass="32747">MGCGNRDRAVTMESVPDSLALSADRTRFLHYHTPDMHIYYSENIIRRACDNGLDTLIADGIFGMHPRDRNGQLYTIHGVCNGKVDVPLLFAITDRKSESVYTMIWSTLFNVLEDAMGRQDLALCVVVDFERASIKAIRRLMPDSRVEGCAFHFARAWNRKRDELGLRMWSKWGRDVLRTTNIAETYHSYLRAALGAKQPSLRRLLEHLHAVNAKSLGKLVHHEQYPAADVSLRPRDIRRREKVSGEMERCRLRLLEQGEELTTREINRYCRRMARFVSEKSNL</sequence>
<feature type="domain" description="MULE transposase" evidence="1">
    <location>
        <begin position="69"/>
        <end position="154"/>
    </location>
</feature>